<comment type="similarity">
    <text evidence="2">Belongs to the protein kinase superfamily. CAMK Ser/Thr protein kinase family.</text>
</comment>
<feature type="compositionally biased region" description="Polar residues" evidence="14">
    <location>
        <begin position="1"/>
        <end position="17"/>
    </location>
</feature>
<dbReference type="SMART" id="SM00220">
    <property type="entry name" value="S_TKc"/>
    <property type="match status" value="1"/>
</dbReference>
<dbReference type="FunFam" id="1.10.510.10:FF:000571">
    <property type="entry name" value="Maternal embryonic leucine zipper kinase"/>
    <property type="match status" value="1"/>
</dbReference>
<dbReference type="InterPro" id="IPR011009">
    <property type="entry name" value="Kinase-like_dom_sf"/>
</dbReference>
<comment type="catalytic activity">
    <reaction evidence="10">
        <text>L-threonyl-[protein] + ATP = O-phospho-L-threonyl-[protein] + ADP + H(+)</text>
        <dbReference type="Rhea" id="RHEA:46608"/>
        <dbReference type="Rhea" id="RHEA-COMP:11060"/>
        <dbReference type="Rhea" id="RHEA-COMP:11605"/>
        <dbReference type="ChEBI" id="CHEBI:15378"/>
        <dbReference type="ChEBI" id="CHEBI:30013"/>
        <dbReference type="ChEBI" id="CHEBI:30616"/>
        <dbReference type="ChEBI" id="CHEBI:61977"/>
        <dbReference type="ChEBI" id="CHEBI:456216"/>
        <dbReference type="EC" id="2.7.11.1"/>
    </reaction>
</comment>
<keyword evidence="7 12" id="KW-0547">Nucleotide-binding</keyword>
<dbReference type="Gene3D" id="3.30.200.20">
    <property type="entry name" value="Phosphorylase Kinase, domain 1"/>
    <property type="match status" value="1"/>
</dbReference>
<evidence type="ECO:0000256" key="11">
    <source>
        <dbReference type="ARBA" id="ARBA00048679"/>
    </source>
</evidence>
<dbReference type="GO" id="GO:0005524">
    <property type="term" value="F:ATP binding"/>
    <property type="evidence" value="ECO:0007669"/>
    <property type="project" value="UniProtKB-UniRule"/>
</dbReference>
<evidence type="ECO:0000256" key="1">
    <source>
        <dbReference type="ARBA" id="ARBA00001946"/>
    </source>
</evidence>
<evidence type="ECO:0000313" key="16">
    <source>
        <dbReference type="Proteomes" id="UP000046395"/>
    </source>
</evidence>
<feature type="region of interest" description="Disordered" evidence="14">
    <location>
        <begin position="1"/>
        <end position="26"/>
    </location>
</feature>
<dbReference type="InterPro" id="IPR008271">
    <property type="entry name" value="Ser/Thr_kinase_AS"/>
</dbReference>
<keyword evidence="4 13" id="KW-0723">Serine/threonine-protein kinase</keyword>
<dbReference type="InterPro" id="IPR027442">
    <property type="entry name" value="MAPKAPK_C"/>
</dbReference>
<dbReference type="WBParaSite" id="TMUE_3000011647.1">
    <property type="protein sequence ID" value="TMUE_3000011647.1"/>
    <property type="gene ID" value="WBGene00289110"/>
</dbReference>
<keyword evidence="16" id="KW-1185">Reference proteome</keyword>
<evidence type="ECO:0000256" key="7">
    <source>
        <dbReference type="ARBA" id="ARBA00022741"/>
    </source>
</evidence>
<dbReference type="CDD" id="cd14089">
    <property type="entry name" value="STKc_MAPKAPK"/>
    <property type="match status" value="1"/>
</dbReference>
<evidence type="ECO:0000256" key="13">
    <source>
        <dbReference type="RuleBase" id="RU000304"/>
    </source>
</evidence>
<name>A0A5S6QXN7_TRIMR</name>
<dbReference type="Pfam" id="PF00069">
    <property type="entry name" value="Pkinase"/>
    <property type="match status" value="1"/>
</dbReference>
<evidence type="ECO:0000256" key="6">
    <source>
        <dbReference type="ARBA" id="ARBA00022679"/>
    </source>
</evidence>
<dbReference type="FunFam" id="3.30.200.20:FF:000156">
    <property type="entry name" value="MAP kinase-activated protein kinase 3"/>
    <property type="match status" value="1"/>
</dbReference>
<feature type="domain" description="Protein kinase" evidence="15">
    <location>
        <begin position="55"/>
        <end position="318"/>
    </location>
</feature>
<dbReference type="PROSITE" id="PS00107">
    <property type="entry name" value="PROTEIN_KINASE_ATP"/>
    <property type="match status" value="1"/>
</dbReference>
<keyword evidence="6" id="KW-0808">Transferase</keyword>
<keyword evidence="8" id="KW-0418">Kinase</keyword>
<dbReference type="STRING" id="70415.A0A5S6QXN7"/>
<evidence type="ECO:0000256" key="4">
    <source>
        <dbReference type="ARBA" id="ARBA00022527"/>
    </source>
</evidence>
<dbReference type="AlphaFoldDB" id="A0A5S6QXN7"/>
<keyword evidence="9 12" id="KW-0067">ATP-binding</keyword>
<evidence type="ECO:0000256" key="5">
    <source>
        <dbReference type="ARBA" id="ARBA00022553"/>
    </source>
</evidence>
<dbReference type="GO" id="GO:0004674">
    <property type="term" value="F:protein serine/threonine kinase activity"/>
    <property type="evidence" value="ECO:0007669"/>
    <property type="project" value="UniProtKB-KW"/>
</dbReference>
<evidence type="ECO:0000256" key="2">
    <source>
        <dbReference type="ARBA" id="ARBA00006692"/>
    </source>
</evidence>
<organism evidence="16 17">
    <name type="scientific">Trichuris muris</name>
    <name type="common">Mouse whipworm</name>
    <dbReference type="NCBI Taxonomy" id="70415"/>
    <lineage>
        <taxon>Eukaryota</taxon>
        <taxon>Metazoa</taxon>
        <taxon>Ecdysozoa</taxon>
        <taxon>Nematoda</taxon>
        <taxon>Enoplea</taxon>
        <taxon>Dorylaimia</taxon>
        <taxon>Trichinellida</taxon>
        <taxon>Trichuridae</taxon>
        <taxon>Trichuris</taxon>
    </lineage>
</organism>
<dbReference type="InterPro" id="IPR000719">
    <property type="entry name" value="Prot_kinase_dom"/>
</dbReference>
<dbReference type="PROSITE" id="PS50011">
    <property type="entry name" value="PROTEIN_KINASE_DOM"/>
    <property type="match status" value="1"/>
</dbReference>
<evidence type="ECO:0000256" key="14">
    <source>
        <dbReference type="SAM" id="MobiDB-lite"/>
    </source>
</evidence>
<dbReference type="PROSITE" id="PS00108">
    <property type="entry name" value="PROTEIN_KINASE_ST"/>
    <property type="match status" value="1"/>
</dbReference>
<dbReference type="Gene3D" id="1.10.510.10">
    <property type="entry name" value="Transferase(Phosphotransferase) domain 1"/>
    <property type="match status" value="1"/>
</dbReference>
<proteinExistence type="inferred from homology"/>
<evidence type="ECO:0000256" key="9">
    <source>
        <dbReference type="ARBA" id="ARBA00022840"/>
    </source>
</evidence>
<feature type="binding site" evidence="12">
    <location>
        <position position="84"/>
    </location>
    <ligand>
        <name>ATP</name>
        <dbReference type="ChEBI" id="CHEBI:30616"/>
    </ligand>
</feature>
<evidence type="ECO:0000313" key="17">
    <source>
        <dbReference type="WBParaSite" id="TMUE_3000011647.1"/>
    </source>
</evidence>
<evidence type="ECO:0000256" key="12">
    <source>
        <dbReference type="PROSITE-ProRule" id="PRU10141"/>
    </source>
</evidence>
<dbReference type="FunFam" id="4.10.1170.10:FF:000001">
    <property type="entry name" value="MAP kinase-activated protein kinase 3"/>
    <property type="match status" value="1"/>
</dbReference>
<accession>A0A5S6QXN7</accession>
<evidence type="ECO:0000256" key="10">
    <source>
        <dbReference type="ARBA" id="ARBA00047899"/>
    </source>
</evidence>
<dbReference type="PANTHER" id="PTHR24347">
    <property type="entry name" value="SERINE/THREONINE-PROTEIN KINASE"/>
    <property type="match status" value="1"/>
</dbReference>
<comment type="cofactor">
    <cofactor evidence="1">
        <name>Mg(2+)</name>
        <dbReference type="ChEBI" id="CHEBI:18420"/>
    </cofactor>
</comment>
<comment type="catalytic activity">
    <reaction evidence="11">
        <text>L-seryl-[protein] + ATP = O-phospho-L-seryl-[protein] + ADP + H(+)</text>
        <dbReference type="Rhea" id="RHEA:17989"/>
        <dbReference type="Rhea" id="RHEA-COMP:9863"/>
        <dbReference type="Rhea" id="RHEA-COMP:11604"/>
        <dbReference type="ChEBI" id="CHEBI:15378"/>
        <dbReference type="ChEBI" id="CHEBI:29999"/>
        <dbReference type="ChEBI" id="CHEBI:30616"/>
        <dbReference type="ChEBI" id="CHEBI:83421"/>
        <dbReference type="ChEBI" id="CHEBI:456216"/>
        <dbReference type="EC" id="2.7.11.1"/>
    </reaction>
</comment>
<evidence type="ECO:0000256" key="8">
    <source>
        <dbReference type="ARBA" id="ARBA00022777"/>
    </source>
</evidence>
<dbReference type="Gene3D" id="4.10.1170.10">
    <property type="entry name" value="MAP kinase activated protein kinase 2"/>
    <property type="match status" value="1"/>
</dbReference>
<evidence type="ECO:0000256" key="3">
    <source>
        <dbReference type="ARBA" id="ARBA00012513"/>
    </source>
</evidence>
<sequence length="388" mass="43945">MMGDAQSSKPVVNSSKSAMEPAKTATLDEEKPSFYHDAKGFHLRPHTKPITTDYKVSKNVLGVGINGKVVECFRRKTGEKFALKVLRDSPKARREVELHCLASSHKNIVKVYNVYENTYSGLRCLLMVMECMEGGELFSRIQRRSGRAFTEREVAHIIYDICCAIRFLHGMNIAHRDIKPENLLYTAATGDGVIKLTDFGFAKKTDFTDVRPLETPCYTPYYVAPEILATEKYDKSCDVWSLGVVMYILLCGFPPFYSAHGLAISPGMKSRIRSGQFAFPSPEWDDVSMDAKELIKGLLKTDPSERLRIDQVLVHPWVTGCAKVPETPLRTLAVLAEEKEQWSDVQEEMSNALATMRVDYDQMQIKNLSDSKNKLLEKRKKKLLDLKM</sequence>
<dbReference type="Proteomes" id="UP000046395">
    <property type="component" value="Unassembled WGS sequence"/>
</dbReference>
<dbReference type="GO" id="GO:0008361">
    <property type="term" value="P:regulation of cell size"/>
    <property type="evidence" value="ECO:0007669"/>
    <property type="project" value="UniProtKB-ARBA"/>
</dbReference>
<dbReference type="InterPro" id="IPR017441">
    <property type="entry name" value="Protein_kinase_ATP_BS"/>
</dbReference>
<evidence type="ECO:0000259" key="15">
    <source>
        <dbReference type="PROSITE" id="PS50011"/>
    </source>
</evidence>
<dbReference type="GO" id="GO:0035095">
    <property type="term" value="P:behavioral response to nicotine"/>
    <property type="evidence" value="ECO:0007669"/>
    <property type="project" value="UniProtKB-ARBA"/>
</dbReference>
<dbReference type="SUPFAM" id="SSF56112">
    <property type="entry name" value="Protein kinase-like (PK-like)"/>
    <property type="match status" value="1"/>
</dbReference>
<dbReference type="EC" id="2.7.11.1" evidence="3"/>
<reference evidence="17" key="1">
    <citation type="submission" date="2019-12" db="UniProtKB">
        <authorList>
            <consortium name="WormBaseParasite"/>
        </authorList>
    </citation>
    <scope>IDENTIFICATION</scope>
</reference>
<protein>
    <recommendedName>
        <fullName evidence="3">non-specific serine/threonine protein kinase</fullName>
        <ecNumber evidence="3">2.7.11.1</ecNumber>
    </recommendedName>
</protein>
<keyword evidence="5" id="KW-0597">Phosphoprotein</keyword>